<evidence type="ECO:0000313" key="10">
    <source>
        <dbReference type="EMBL" id="MBU5677563.1"/>
    </source>
</evidence>
<evidence type="ECO:0000256" key="5">
    <source>
        <dbReference type="HAMAP-Rule" id="MF_00378"/>
    </source>
</evidence>
<accession>A0ABS6G7G5</accession>
<name>A0ABS6G7G5_9FIRM</name>
<keyword evidence="1 5" id="KW-0963">Cytoplasm</keyword>
<comment type="caution">
    <text evidence="10">The sequence shown here is derived from an EMBL/GenBank/DDBJ whole genome shotgun (WGS) entry which is preliminary data.</text>
</comment>
<evidence type="ECO:0000256" key="3">
    <source>
        <dbReference type="ARBA" id="ARBA00022801"/>
    </source>
</evidence>
<organism evidence="10 11">
    <name type="scientific">Alkaliphilus flagellatus</name>
    <dbReference type="NCBI Taxonomy" id="2841507"/>
    <lineage>
        <taxon>Bacteria</taxon>
        <taxon>Bacillati</taxon>
        <taxon>Bacillota</taxon>
        <taxon>Clostridia</taxon>
        <taxon>Peptostreptococcales</taxon>
        <taxon>Natronincolaceae</taxon>
        <taxon>Alkaliphilus</taxon>
    </lineage>
</organism>
<gene>
    <name evidence="5 10" type="primary">xseA</name>
    <name evidence="10" type="ORF">KQI88_14155</name>
</gene>
<feature type="domain" description="Exonuclease VII large subunit C-terminal" evidence="8">
    <location>
        <begin position="125"/>
        <end position="346"/>
    </location>
</feature>
<dbReference type="Proteomes" id="UP000779508">
    <property type="component" value="Unassembled WGS sequence"/>
</dbReference>
<dbReference type="EC" id="3.1.11.6" evidence="5"/>
<dbReference type="Pfam" id="PF02601">
    <property type="entry name" value="Exonuc_VII_L"/>
    <property type="match status" value="1"/>
</dbReference>
<comment type="catalytic activity">
    <reaction evidence="5 6">
        <text>Exonucleolytic cleavage in either 5'- to 3'- or 3'- to 5'-direction to yield nucleoside 5'-phosphates.</text>
        <dbReference type="EC" id="3.1.11.6"/>
    </reaction>
</comment>
<keyword evidence="4 5" id="KW-0269">Exonuclease</keyword>
<dbReference type="PANTHER" id="PTHR30008">
    <property type="entry name" value="EXODEOXYRIBONUCLEASE 7 LARGE SUBUNIT"/>
    <property type="match status" value="1"/>
</dbReference>
<dbReference type="HAMAP" id="MF_00378">
    <property type="entry name" value="Exonuc_7_L"/>
    <property type="match status" value="1"/>
</dbReference>
<evidence type="ECO:0000256" key="2">
    <source>
        <dbReference type="ARBA" id="ARBA00022722"/>
    </source>
</evidence>
<dbReference type="Pfam" id="PF13742">
    <property type="entry name" value="tRNA_anti_2"/>
    <property type="match status" value="1"/>
</dbReference>
<evidence type="ECO:0000259" key="8">
    <source>
        <dbReference type="Pfam" id="PF02601"/>
    </source>
</evidence>
<dbReference type="InterPro" id="IPR003753">
    <property type="entry name" value="Exonuc_VII_L"/>
</dbReference>
<feature type="domain" description="OB-fold nucleic acid binding" evidence="9">
    <location>
        <begin position="6"/>
        <end position="101"/>
    </location>
</feature>
<comment type="subcellular location">
    <subcellularLocation>
        <location evidence="5 6">Cytoplasm</location>
    </subcellularLocation>
</comment>
<feature type="coiled-coil region" evidence="7">
    <location>
        <begin position="280"/>
        <end position="337"/>
    </location>
</feature>
<comment type="subunit">
    <text evidence="5">Heterooligomer composed of large and small subunits.</text>
</comment>
<dbReference type="RefSeq" id="WP_216418396.1">
    <property type="nucleotide sequence ID" value="NZ_JAHLQK010000005.1"/>
</dbReference>
<reference evidence="10 11" key="1">
    <citation type="submission" date="2021-06" db="EMBL/GenBank/DDBJ databases">
        <authorList>
            <person name="Sun Q."/>
            <person name="Li D."/>
        </authorList>
    </citation>
    <scope>NUCLEOTIDE SEQUENCE [LARGE SCALE GENOMIC DNA]</scope>
    <source>
        <strain evidence="10 11">MSJ-5</strain>
    </source>
</reference>
<evidence type="ECO:0000256" key="6">
    <source>
        <dbReference type="RuleBase" id="RU004355"/>
    </source>
</evidence>
<keyword evidence="11" id="KW-1185">Reference proteome</keyword>
<comment type="function">
    <text evidence="5">Bidirectionally degrades single-stranded DNA into large acid-insoluble oligonucleotides, which are then degraded further into small acid-soluble oligonucleotides.</text>
</comment>
<evidence type="ECO:0000256" key="4">
    <source>
        <dbReference type="ARBA" id="ARBA00022839"/>
    </source>
</evidence>
<evidence type="ECO:0000313" key="11">
    <source>
        <dbReference type="Proteomes" id="UP000779508"/>
    </source>
</evidence>
<comment type="similarity">
    <text evidence="5 6">Belongs to the XseA family.</text>
</comment>
<dbReference type="EMBL" id="JAHLQK010000005">
    <property type="protein sequence ID" value="MBU5677563.1"/>
    <property type="molecule type" value="Genomic_DNA"/>
</dbReference>
<evidence type="ECO:0000256" key="7">
    <source>
        <dbReference type="SAM" id="Coils"/>
    </source>
</evidence>
<dbReference type="PANTHER" id="PTHR30008:SF0">
    <property type="entry name" value="EXODEOXYRIBONUCLEASE 7 LARGE SUBUNIT"/>
    <property type="match status" value="1"/>
</dbReference>
<dbReference type="CDD" id="cd04489">
    <property type="entry name" value="ExoVII_LU_OBF"/>
    <property type="match status" value="1"/>
</dbReference>
<sequence length="408" mass="46722">MQIKALSISEVNQYIKRILISDPILGHIHVKGEISNYKFHSSGHMYFTLKDQNSRINCVMFKSNCEKLKFLPNEGMSLICKGYVSIYERDGQYQLYVTDMEPLGLGALHLAYQQLKDKLDKEGIFDIKYKKQLPYIPRKIAIITSPTGAAIRDIISVIFRRFPKVELCVFPVLVQGEAAATSIVNAINLCNRFSDIDIAIIGRGGGSMEELWAFNEEKVARAIFNSHVPIVSAVGHETDFTIADFVADLRAPTPSAAAELVVPNILNIKDYMNSAKKRLLYSMNIKINELEQRLSLIENNYFFKYPLNQIYDKQQYIDELLQRLNRYLKAKIEFNERHLMYLGERLNGLSPLSVFSRGYSIVRDEKNQIIKSVDQVRMDRILSIDLIDGEISCRVIKCIKEEKAFVKS</sequence>
<dbReference type="NCBIfam" id="TIGR00237">
    <property type="entry name" value="xseA"/>
    <property type="match status" value="1"/>
</dbReference>
<evidence type="ECO:0000256" key="1">
    <source>
        <dbReference type="ARBA" id="ARBA00022490"/>
    </source>
</evidence>
<keyword evidence="2 5" id="KW-0540">Nuclease</keyword>
<evidence type="ECO:0000259" key="9">
    <source>
        <dbReference type="Pfam" id="PF13742"/>
    </source>
</evidence>
<dbReference type="InterPro" id="IPR025824">
    <property type="entry name" value="OB-fold_nuc-bd_dom"/>
</dbReference>
<keyword evidence="7" id="KW-0175">Coiled coil</keyword>
<dbReference type="InterPro" id="IPR020579">
    <property type="entry name" value="Exonuc_VII_lsu_C"/>
</dbReference>
<protein>
    <recommendedName>
        <fullName evidence="5">Exodeoxyribonuclease 7 large subunit</fullName>
        <ecNumber evidence="5">3.1.11.6</ecNumber>
    </recommendedName>
    <alternativeName>
        <fullName evidence="5">Exodeoxyribonuclease VII large subunit</fullName>
        <shortName evidence="5">Exonuclease VII large subunit</shortName>
    </alternativeName>
</protein>
<keyword evidence="3 5" id="KW-0378">Hydrolase</keyword>
<dbReference type="GO" id="GO:0008855">
    <property type="term" value="F:exodeoxyribonuclease VII activity"/>
    <property type="evidence" value="ECO:0007669"/>
    <property type="project" value="UniProtKB-EC"/>
</dbReference>
<proteinExistence type="inferred from homology"/>